<accession>A0A9P7V452</accession>
<dbReference type="AlphaFoldDB" id="A0A9P7V452"/>
<dbReference type="Proteomes" id="UP001049176">
    <property type="component" value="Chromosome 1"/>
</dbReference>
<keyword evidence="2" id="KW-1185">Reference proteome</keyword>
<evidence type="ECO:0000313" key="1">
    <source>
        <dbReference type="EMBL" id="KAG7099968.1"/>
    </source>
</evidence>
<name>A0A9P7V452_9AGAR</name>
<dbReference type="KEGG" id="more:E1B28_001761"/>
<gene>
    <name evidence="1" type="ORF">E1B28_001761</name>
</gene>
<sequence length="79" mass="8939">MANLVPPNFEDKIEYLRGELEASRCPICGPKEDIQKMLCCWGVASSSEKMAQSSFLYVSLLAHPFPPTREYLAQLFLQT</sequence>
<reference evidence="1" key="1">
    <citation type="journal article" date="2021" name="Genome Biol. Evol.">
        <title>The assembled and annotated genome of the fairy-ring fungus Marasmius oreades.</title>
        <authorList>
            <person name="Hiltunen M."/>
            <person name="Ament-Velasquez S.L."/>
            <person name="Johannesson H."/>
        </authorList>
    </citation>
    <scope>NUCLEOTIDE SEQUENCE</scope>
    <source>
        <strain evidence="1">03SP1</strain>
    </source>
</reference>
<dbReference type="GeneID" id="66070837"/>
<comment type="caution">
    <text evidence="1">The sequence shown here is derived from an EMBL/GenBank/DDBJ whole genome shotgun (WGS) entry which is preliminary data.</text>
</comment>
<evidence type="ECO:0000313" key="2">
    <source>
        <dbReference type="Proteomes" id="UP001049176"/>
    </source>
</evidence>
<dbReference type="EMBL" id="CM032181">
    <property type="protein sequence ID" value="KAG7099968.1"/>
    <property type="molecule type" value="Genomic_DNA"/>
</dbReference>
<protein>
    <submittedName>
        <fullName evidence="1">Uncharacterized protein</fullName>
    </submittedName>
</protein>
<organism evidence="1 2">
    <name type="scientific">Marasmius oreades</name>
    <name type="common">fairy-ring Marasmius</name>
    <dbReference type="NCBI Taxonomy" id="181124"/>
    <lineage>
        <taxon>Eukaryota</taxon>
        <taxon>Fungi</taxon>
        <taxon>Dikarya</taxon>
        <taxon>Basidiomycota</taxon>
        <taxon>Agaricomycotina</taxon>
        <taxon>Agaricomycetes</taxon>
        <taxon>Agaricomycetidae</taxon>
        <taxon>Agaricales</taxon>
        <taxon>Marasmiineae</taxon>
        <taxon>Marasmiaceae</taxon>
        <taxon>Marasmius</taxon>
    </lineage>
</organism>
<dbReference type="RefSeq" id="XP_043016438.1">
    <property type="nucleotide sequence ID" value="XM_043147724.1"/>
</dbReference>
<proteinExistence type="predicted"/>